<dbReference type="AlphaFoldDB" id="U4KTR1"/>
<sequence length="75" mass="7771">MEGKADKSAAPKHAIGTSAANQSSDAAGQIHQAGGQGEAAPAAEPVPEDGASENYSVARWRAQSKKDDGVRYYQQ</sequence>
<feature type="region of interest" description="Disordered" evidence="1">
    <location>
        <begin position="1"/>
        <end position="75"/>
    </location>
</feature>
<dbReference type="Proteomes" id="UP000018144">
    <property type="component" value="Unassembled WGS sequence"/>
</dbReference>
<feature type="compositionally biased region" description="Basic and acidic residues" evidence="1">
    <location>
        <begin position="64"/>
        <end position="75"/>
    </location>
</feature>
<name>U4KTR1_PYROM</name>
<keyword evidence="3" id="KW-1185">Reference proteome</keyword>
<feature type="compositionally biased region" description="Low complexity" evidence="1">
    <location>
        <begin position="26"/>
        <end position="45"/>
    </location>
</feature>
<reference evidence="2 3" key="1">
    <citation type="journal article" date="2013" name="PLoS Genet.">
        <title>The genome and development-dependent transcriptomes of Pyronema confluens: a window into fungal evolution.</title>
        <authorList>
            <person name="Traeger S."/>
            <person name="Altegoer F."/>
            <person name="Freitag M."/>
            <person name="Gabaldon T."/>
            <person name="Kempken F."/>
            <person name="Kumar A."/>
            <person name="Marcet-Houben M."/>
            <person name="Poggeler S."/>
            <person name="Stajich J.E."/>
            <person name="Nowrousian M."/>
        </authorList>
    </citation>
    <scope>NUCLEOTIDE SEQUENCE [LARGE SCALE GENOMIC DNA]</scope>
    <source>
        <strain evidence="3">CBS 100304</strain>
        <tissue evidence="2">Vegetative mycelium</tissue>
    </source>
</reference>
<protein>
    <submittedName>
        <fullName evidence="2">Uncharacterized protein</fullName>
    </submittedName>
</protein>
<evidence type="ECO:0000313" key="2">
    <source>
        <dbReference type="EMBL" id="CCX04268.1"/>
    </source>
</evidence>
<dbReference type="EMBL" id="HF935195">
    <property type="protein sequence ID" value="CCX04268.1"/>
    <property type="molecule type" value="Genomic_DNA"/>
</dbReference>
<proteinExistence type="predicted"/>
<accession>U4KTR1</accession>
<gene>
    <name evidence="2" type="ORF">PCON_01408</name>
</gene>
<organism evidence="2 3">
    <name type="scientific">Pyronema omphalodes (strain CBS 100304)</name>
    <name type="common">Pyronema confluens</name>
    <dbReference type="NCBI Taxonomy" id="1076935"/>
    <lineage>
        <taxon>Eukaryota</taxon>
        <taxon>Fungi</taxon>
        <taxon>Dikarya</taxon>
        <taxon>Ascomycota</taxon>
        <taxon>Pezizomycotina</taxon>
        <taxon>Pezizomycetes</taxon>
        <taxon>Pezizales</taxon>
        <taxon>Pyronemataceae</taxon>
        <taxon>Pyronema</taxon>
    </lineage>
</organism>
<evidence type="ECO:0000313" key="3">
    <source>
        <dbReference type="Proteomes" id="UP000018144"/>
    </source>
</evidence>
<evidence type="ECO:0000256" key="1">
    <source>
        <dbReference type="SAM" id="MobiDB-lite"/>
    </source>
</evidence>